<evidence type="ECO:0000259" key="5">
    <source>
        <dbReference type="PROSITE" id="PS01124"/>
    </source>
</evidence>
<dbReference type="Gene3D" id="1.10.10.60">
    <property type="entry name" value="Homeodomain-like"/>
    <property type="match status" value="1"/>
</dbReference>
<dbReference type="EMBL" id="QUNO01000014">
    <property type="protein sequence ID" value="REH37995.1"/>
    <property type="molecule type" value="Genomic_DNA"/>
</dbReference>
<proteinExistence type="predicted"/>
<dbReference type="GO" id="GO:0005829">
    <property type="term" value="C:cytosol"/>
    <property type="evidence" value="ECO:0007669"/>
    <property type="project" value="TreeGrafter"/>
</dbReference>
<organism evidence="6 7">
    <name type="scientific">Kutzneria buriramensis</name>
    <dbReference type="NCBI Taxonomy" id="1045776"/>
    <lineage>
        <taxon>Bacteria</taxon>
        <taxon>Bacillati</taxon>
        <taxon>Actinomycetota</taxon>
        <taxon>Actinomycetes</taxon>
        <taxon>Pseudonocardiales</taxon>
        <taxon>Pseudonocardiaceae</taxon>
        <taxon>Kutzneria</taxon>
    </lineage>
</organism>
<dbReference type="RefSeq" id="WP_116179132.1">
    <property type="nucleotide sequence ID" value="NZ_CP144375.1"/>
</dbReference>
<dbReference type="InterPro" id="IPR018060">
    <property type="entry name" value="HTH_AraC"/>
</dbReference>
<gene>
    <name evidence="6" type="ORF">BCF44_11420</name>
</gene>
<dbReference type="Proteomes" id="UP000256269">
    <property type="component" value="Unassembled WGS sequence"/>
</dbReference>
<keyword evidence="2 6" id="KW-0238">DNA-binding</keyword>
<accession>A0A3E0H447</accession>
<dbReference type="PROSITE" id="PS01124">
    <property type="entry name" value="HTH_ARAC_FAMILY_2"/>
    <property type="match status" value="1"/>
</dbReference>
<reference evidence="6 7" key="1">
    <citation type="submission" date="2018-08" db="EMBL/GenBank/DDBJ databases">
        <title>Genomic Encyclopedia of Archaeal and Bacterial Type Strains, Phase II (KMG-II): from individual species to whole genera.</title>
        <authorList>
            <person name="Goeker M."/>
        </authorList>
    </citation>
    <scope>NUCLEOTIDE SEQUENCE [LARGE SCALE GENOMIC DNA]</scope>
    <source>
        <strain evidence="6 7">DSM 45791</strain>
    </source>
</reference>
<feature type="region of interest" description="Disordered" evidence="4">
    <location>
        <begin position="327"/>
        <end position="352"/>
    </location>
</feature>
<dbReference type="PANTHER" id="PTHR47894:SF4">
    <property type="entry name" value="HTH-TYPE TRANSCRIPTIONAL REGULATOR GADX"/>
    <property type="match status" value="1"/>
</dbReference>
<evidence type="ECO:0000256" key="2">
    <source>
        <dbReference type="ARBA" id="ARBA00023125"/>
    </source>
</evidence>
<feature type="compositionally biased region" description="Pro residues" evidence="4">
    <location>
        <begin position="338"/>
        <end position="352"/>
    </location>
</feature>
<evidence type="ECO:0000256" key="3">
    <source>
        <dbReference type="ARBA" id="ARBA00023163"/>
    </source>
</evidence>
<sequence length="352" mass="39074">MKALARYAALNSYVEVSRSVGIDPARLMRGVGLDPSSLGLPDRWIPAVAIARLLEQSAATSGCEDFGLKLAERRRLANLGPLSLVIREEPDLRGALRTLIRHENMYNEALRIHMAVTNGLATVRIGFEFGEPTGTRQATELAMGTLHRLLRDFLGTQWQPLTVCFTHTAPADPSAHRRFFGPALKFEQKFNGVVFYENDLETPNKTSDPQLRAYAQQFLDSVGFPEETTTLDRVRELVELLLPTGRCSVEQIARSLGVDRRTVHRHLADENETFSSVLNSVRTELAEQMVSSGRHSLTEVATLLSFSSSSNFSRWFRGRFGCSPSRWCAEKSARSPGKPSPRNPPSPAARAP</sequence>
<evidence type="ECO:0000256" key="4">
    <source>
        <dbReference type="SAM" id="MobiDB-lite"/>
    </source>
</evidence>
<keyword evidence="3" id="KW-0804">Transcription</keyword>
<dbReference type="AlphaFoldDB" id="A0A3E0H447"/>
<keyword evidence="1" id="KW-0805">Transcription regulation</keyword>
<dbReference type="OrthoDB" id="5241536at2"/>
<dbReference type="PANTHER" id="PTHR47894">
    <property type="entry name" value="HTH-TYPE TRANSCRIPTIONAL REGULATOR GADX"/>
    <property type="match status" value="1"/>
</dbReference>
<dbReference type="GO" id="GO:0003700">
    <property type="term" value="F:DNA-binding transcription factor activity"/>
    <property type="evidence" value="ECO:0007669"/>
    <property type="project" value="InterPro"/>
</dbReference>
<name>A0A3E0H447_9PSEU</name>
<dbReference type="SUPFAM" id="SSF46689">
    <property type="entry name" value="Homeodomain-like"/>
    <property type="match status" value="1"/>
</dbReference>
<keyword evidence="7" id="KW-1185">Reference proteome</keyword>
<comment type="caution">
    <text evidence="6">The sequence shown here is derived from an EMBL/GenBank/DDBJ whole genome shotgun (WGS) entry which is preliminary data.</text>
</comment>
<dbReference type="Pfam" id="PF12833">
    <property type="entry name" value="HTH_18"/>
    <property type="match status" value="1"/>
</dbReference>
<protein>
    <submittedName>
        <fullName evidence="6">AraC-like DNA-binding protein</fullName>
    </submittedName>
</protein>
<dbReference type="InterPro" id="IPR032687">
    <property type="entry name" value="AraC-type_N"/>
</dbReference>
<feature type="domain" description="HTH araC/xylS-type" evidence="5">
    <location>
        <begin position="232"/>
        <end position="330"/>
    </location>
</feature>
<dbReference type="Pfam" id="PF12625">
    <property type="entry name" value="Arabinose_bd"/>
    <property type="match status" value="1"/>
</dbReference>
<dbReference type="SMART" id="SM00342">
    <property type="entry name" value="HTH_ARAC"/>
    <property type="match status" value="1"/>
</dbReference>
<evidence type="ECO:0000313" key="6">
    <source>
        <dbReference type="EMBL" id="REH37995.1"/>
    </source>
</evidence>
<evidence type="ECO:0000256" key="1">
    <source>
        <dbReference type="ARBA" id="ARBA00023015"/>
    </source>
</evidence>
<dbReference type="GO" id="GO:0000976">
    <property type="term" value="F:transcription cis-regulatory region binding"/>
    <property type="evidence" value="ECO:0007669"/>
    <property type="project" value="TreeGrafter"/>
</dbReference>
<dbReference type="InterPro" id="IPR009057">
    <property type="entry name" value="Homeodomain-like_sf"/>
</dbReference>
<evidence type="ECO:0000313" key="7">
    <source>
        <dbReference type="Proteomes" id="UP000256269"/>
    </source>
</evidence>